<keyword evidence="3" id="KW-0813">Transport</keyword>
<keyword evidence="4" id="KW-1003">Cell membrane</keyword>
<evidence type="ECO:0000256" key="3">
    <source>
        <dbReference type="ARBA" id="ARBA00022448"/>
    </source>
</evidence>
<protein>
    <recommendedName>
        <fullName evidence="11">AI-2E family transporter</fullName>
    </recommendedName>
</protein>
<name>A0A1F6X1I9_9BACT</name>
<evidence type="ECO:0000256" key="6">
    <source>
        <dbReference type="ARBA" id="ARBA00022989"/>
    </source>
</evidence>
<feature type="transmembrane region" description="Helical" evidence="8">
    <location>
        <begin position="66"/>
        <end position="87"/>
    </location>
</feature>
<evidence type="ECO:0000313" key="10">
    <source>
        <dbReference type="Proteomes" id="UP000185809"/>
    </source>
</evidence>
<comment type="caution">
    <text evidence="9">The sequence shown here is derived from an EMBL/GenBank/DDBJ whole genome shotgun (WGS) entry which is preliminary data.</text>
</comment>
<dbReference type="PANTHER" id="PTHR21716">
    <property type="entry name" value="TRANSMEMBRANE PROTEIN"/>
    <property type="match status" value="1"/>
</dbReference>
<proteinExistence type="inferred from homology"/>
<dbReference type="AlphaFoldDB" id="A0A1F6X1I9"/>
<evidence type="ECO:0000256" key="4">
    <source>
        <dbReference type="ARBA" id="ARBA00022475"/>
    </source>
</evidence>
<evidence type="ECO:0008006" key="11">
    <source>
        <dbReference type="Google" id="ProtNLM"/>
    </source>
</evidence>
<gene>
    <name evidence="9" type="ORF">A2995_00780</name>
</gene>
<comment type="subcellular location">
    <subcellularLocation>
        <location evidence="1">Cell membrane</location>
        <topology evidence="1">Multi-pass membrane protein</topology>
    </subcellularLocation>
</comment>
<feature type="transmembrane region" description="Helical" evidence="8">
    <location>
        <begin position="219"/>
        <end position="238"/>
    </location>
</feature>
<dbReference type="InterPro" id="IPR002549">
    <property type="entry name" value="AI-2E-like"/>
</dbReference>
<evidence type="ECO:0000313" key="9">
    <source>
        <dbReference type="EMBL" id="OGI87986.1"/>
    </source>
</evidence>
<reference evidence="9 10" key="1">
    <citation type="journal article" date="2016" name="Nat. Commun.">
        <title>Thousands of microbial genomes shed light on interconnected biogeochemical processes in an aquifer system.</title>
        <authorList>
            <person name="Anantharaman K."/>
            <person name="Brown C.T."/>
            <person name="Hug L.A."/>
            <person name="Sharon I."/>
            <person name="Castelle C.J."/>
            <person name="Probst A.J."/>
            <person name="Thomas B.C."/>
            <person name="Singh A."/>
            <person name="Wilkins M.J."/>
            <person name="Karaoz U."/>
            <person name="Brodie E.L."/>
            <person name="Williams K.H."/>
            <person name="Hubbard S.S."/>
            <person name="Banfield J.F."/>
        </authorList>
    </citation>
    <scope>NUCLEOTIDE SEQUENCE [LARGE SCALE GENOMIC DNA]</scope>
</reference>
<evidence type="ECO:0000256" key="1">
    <source>
        <dbReference type="ARBA" id="ARBA00004651"/>
    </source>
</evidence>
<feature type="transmembrane region" description="Helical" evidence="8">
    <location>
        <begin position="258"/>
        <end position="288"/>
    </location>
</feature>
<dbReference type="GO" id="GO:0005886">
    <property type="term" value="C:plasma membrane"/>
    <property type="evidence" value="ECO:0007669"/>
    <property type="project" value="UniProtKB-SubCell"/>
</dbReference>
<evidence type="ECO:0000256" key="2">
    <source>
        <dbReference type="ARBA" id="ARBA00009773"/>
    </source>
</evidence>
<feature type="transmembrane region" description="Helical" evidence="8">
    <location>
        <begin position="153"/>
        <end position="179"/>
    </location>
</feature>
<dbReference type="Proteomes" id="UP000185809">
    <property type="component" value="Unassembled WGS sequence"/>
</dbReference>
<comment type="similarity">
    <text evidence="2">Belongs to the autoinducer-2 exporter (AI-2E) (TC 2.A.86) family.</text>
</comment>
<keyword evidence="7 8" id="KW-0472">Membrane</keyword>
<keyword evidence="6 8" id="KW-1133">Transmembrane helix</keyword>
<sequence>MSKNISKNIIEISNSTIIRIILFGVLLLVLYQIIDLILAILTAIVIASFIEPVIERMKKYKIRRTLATVIIYILLLVILAGLFYVFVPTLVDEMSNLVPVVAKYFPSSNILQSLQGKTLSGAKDIVSDLTRNVSLGEFISTTQNFLSNISNSFLQALGSIFGGIFNVILIFVISFYLSIQEKGIEKFLRIVVPFKHEEYAIDLWRRVQLKIGKWFQGQLLDALIVGILTFLGLTLFRVEYALFLSVITTFLTIIPFGVILAAVFAIIFGFIGGGIKLALIVAGLYFLIQQFENYLLQPVIVRRATGISPLVVILSVLIGTQLAGFLGLILAIPVAVFILEFVDDLEKEKSVKK</sequence>
<organism evidence="9 10">
    <name type="scientific">Candidatus Nomurabacteria bacterium RIFCSPLOWO2_01_FULL_33_24</name>
    <dbReference type="NCBI Taxonomy" id="1801765"/>
    <lineage>
        <taxon>Bacteria</taxon>
        <taxon>Candidatus Nomuraibacteriota</taxon>
    </lineage>
</organism>
<keyword evidence="5 8" id="KW-0812">Transmembrane</keyword>
<evidence type="ECO:0000256" key="8">
    <source>
        <dbReference type="SAM" id="Phobius"/>
    </source>
</evidence>
<dbReference type="GO" id="GO:0055085">
    <property type="term" value="P:transmembrane transport"/>
    <property type="evidence" value="ECO:0007669"/>
    <property type="project" value="TreeGrafter"/>
</dbReference>
<dbReference type="EMBL" id="MFUP01000007">
    <property type="protein sequence ID" value="OGI87986.1"/>
    <property type="molecule type" value="Genomic_DNA"/>
</dbReference>
<evidence type="ECO:0000256" key="5">
    <source>
        <dbReference type="ARBA" id="ARBA00022692"/>
    </source>
</evidence>
<accession>A0A1F6X1I9</accession>
<dbReference type="Pfam" id="PF01594">
    <property type="entry name" value="AI-2E_transport"/>
    <property type="match status" value="1"/>
</dbReference>
<dbReference type="PANTHER" id="PTHR21716:SF53">
    <property type="entry name" value="PERMEASE PERM-RELATED"/>
    <property type="match status" value="1"/>
</dbReference>
<evidence type="ECO:0000256" key="7">
    <source>
        <dbReference type="ARBA" id="ARBA00023136"/>
    </source>
</evidence>
<feature type="transmembrane region" description="Helical" evidence="8">
    <location>
        <begin position="36"/>
        <end position="54"/>
    </location>
</feature>